<dbReference type="VEuPathDB" id="FungiDB:TAPDE_001309"/>
<dbReference type="AlphaFoldDB" id="R4X7Q4"/>
<feature type="transmembrane region" description="Helical" evidence="1">
    <location>
        <begin position="163"/>
        <end position="186"/>
    </location>
</feature>
<comment type="caution">
    <text evidence="2">The sequence shown here is derived from an EMBL/GenBank/DDBJ whole genome shotgun (WGS) entry which is preliminary data.</text>
</comment>
<dbReference type="PANTHER" id="PTHR34391">
    <property type="entry name" value="UPF0658 GOLGI APPARATUS MEMBRANE PROTEIN C1952.10C-RELATED"/>
    <property type="match status" value="1"/>
</dbReference>
<evidence type="ECO:0000313" key="2">
    <source>
        <dbReference type="EMBL" id="CCG81476.1"/>
    </source>
</evidence>
<feature type="transmembrane region" description="Helical" evidence="1">
    <location>
        <begin position="26"/>
        <end position="51"/>
    </location>
</feature>
<keyword evidence="1" id="KW-0472">Membrane</keyword>
<feature type="transmembrane region" description="Helical" evidence="1">
    <location>
        <begin position="271"/>
        <end position="295"/>
    </location>
</feature>
<feature type="transmembrane region" description="Helical" evidence="1">
    <location>
        <begin position="97"/>
        <end position="115"/>
    </location>
</feature>
<evidence type="ECO:0000256" key="1">
    <source>
        <dbReference type="SAM" id="Phobius"/>
    </source>
</evidence>
<proteinExistence type="predicted"/>
<sequence length="370" mass="42508">MNFFTKRNSLPIPKTKQSAQGYPKGLWSNTFLATTVIEAFINMGLEAYVFYAFFRQLNLDNTTARTIPTYLAIYIFAFVFQIWLAITAVVKRNTIQVIGLVIFNFAFLVYSAFQIREAHNVVFGTNTDFDQHGDVFNTSSNLRLGAANHQTAREHFWHHLLPFLVIVPCIIAVAQVLYVICALKLYQVFGWDIYQKLGASTTVKNYFMSYQIFVVLLTYDWFFFGGFVVQLLILFVDSTDWTFWVTVAALPTTLIGLLAAGYAVRHELKWLLIAFDVCLTVALTYFCYEIWVIYFSKHADTYQNDRITLGIFAGISIVLLVMTFINSVTCQTYFGKADLWSRTRNVSVDDNMLLSDMETEHNQTKRVLLD</sequence>
<dbReference type="InterPro" id="IPR040410">
    <property type="entry name" value="UPF0658_Golgi"/>
</dbReference>
<feature type="transmembrane region" description="Helical" evidence="1">
    <location>
        <begin position="307"/>
        <end position="334"/>
    </location>
</feature>
<name>R4X7Q4_TAPDE</name>
<dbReference type="Proteomes" id="UP000013776">
    <property type="component" value="Unassembled WGS sequence"/>
</dbReference>
<feature type="transmembrane region" description="Helical" evidence="1">
    <location>
        <begin position="71"/>
        <end position="90"/>
    </location>
</feature>
<feature type="transmembrane region" description="Helical" evidence="1">
    <location>
        <begin position="207"/>
        <end position="235"/>
    </location>
</feature>
<keyword evidence="1" id="KW-1133">Transmembrane helix</keyword>
<reference evidence="2 3" key="1">
    <citation type="journal article" date="2013" name="MBio">
        <title>Genome sequencing of the plant pathogen Taphrina deformans, the causal agent of peach leaf curl.</title>
        <authorList>
            <person name="Cisse O.H."/>
            <person name="Almeida J.M.G.C.F."/>
            <person name="Fonseca A."/>
            <person name="Kumar A.A."/>
            <person name="Salojaervi J."/>
            <person name="Overmyer K."/>
            <person name="Hauser P.M."/>
            <person name="Pagni M."/>
        </authorList>
    </citation>
    <scope>NUCLEOTIDE SEQUENCE [LARGE SCALE GENOMIC DNA]</scope>
    <source>
        <strain evidence="3">PYCC 5710 / ATCC 11124 / CBS 356.35 / IMI 108563 / JCM 9778 / NBRC 8474</strain>
    </source>
</reference>
<protein>
    <submittedName>
        <fullName evidence="2">Uncharacterized protein</fullName>
    </submittedName>
</protein>
<accession>R4X7Q4</accession>
<evidence type="ECO:0000313" key="3">
    <source>
        <dbReference type="Proteomes" id="UP000013776"/>
    </source>
</evidence>
<organism evidence="2 3">
    <name type="scientific">Taphrina deformans (strain PYCC 5710 / ATCC 11124 / CBS 356.35 / IMI 108563 / JCM 9778 / NBRC 8474)</name>
    <name type="common">Peach leaf curl fungus</name>
    <name type="synonym">Lalaria deformans</name>
    <dbReference type="NCBI Taxonomy" id="1097556"/>
    <lineage>
        <taxon>Eukaryota</taxon>
        <taxon>Fungi</taxon>
        <taxon>Dikarya</taxon>
        <taxon>Ascomycota</taxon>
        <taxon>Taphrinomycotina</taxon>
        <taxon>Taphrinomycetes</taxon>
        <taxon>Taphrinales</taxon>
        <taxon>Taphrinaceae</taxon>
        <taxon>Taphrina</taxon>
    </lineage>
</organism>
<dbReference type="GO" id="GO:0005794">
    <property type="term" value="C:Golgi apparatus"/>
    <property type="evidence" value="ECO:0007669"/>
    <property type="project" value="TreeGrafter"/>
</dbReference>
<dbReference type="PANTHER" id="PTHR34391:SF1">
    <property type="entry name" value="UPF0658 GOLGI APPARATUS MEMBRANE PROTEIN C1952.10C-RELATED"/>
    <property type="match status" value="1"/>
</dbReference>
<gene>
    <name evidence="2" type="ORF">TAPDE_001309</name>
</gene>
<dbReference type="EMBL" id="CAHR02000041">
    <property type="protein sequence ID" value="CCG81476.1"/>
    <property type="molecule type" value="Genomic_DNA"/>
</dbReference>
<feature type="transmembrane region" description="Helical" evidence="1">
    <location>
        <begin position="241"/>
        <end position="264"/>
    </location>
</feature>
<keyword evidence="3" id="KW-1185">Reference proteome</keyword>
<dbReference type="OrthoDB" id="2448307at2759"/>
<keyword evidence="1" id="KW-0812">Transmembrane</keyword>